<dbReference type="EMBL" id="CH964161">
    <property type="protein sequence ID" value="EDW80010.1"/>
    <property type="molecule type" value="Genomic_DNA"/>
</dbReference>
<dbReference type="FunFam" id="3.40.50.1820:FF:000021">
    <property type="entry name" value="Lipase"/>
    <property type="match status" value="1"/>
</dbReference>
<comment type="similarity">
    <text evidence="1 7">Belongs to the AB hydrolase superfamily. Lipase family.</text>
</comment>
<dbReference type="MEROPS" id="S33.A85"/>
<keyword evidence="4 7" id="KW-0442">Lipid degradation</keyword>
<keyword evidence="2 9" id="KW-0732">Signal</keyword>
<feature type="active site" description="Charge relay system" evidence="8">
    <location>
        <position position="350"/>
    </location>
</feature>
<feature type="chain" id="PRO_5005663302" description="Lipase" evidence="9">
    <location>
        <begin position="21"/>
        <end position="406"/>
    </location>
</feature>
<dbReference type="GO" id="GO:0004806">
    <property type="term" value="F:triacylglycerol lipase activity"/>
    <property type="evidence" value="ECO:0007669"/>
    <property type="project" value="EnsemblMetazoa"/>
</dbReference>
<dbReference type="OMA" id="QYDWGTK"/>
<dbReference type="GO" id="GO:0042632">
    <property type="term" value="P:cholesterol homeostasis"/>
    <property type="evidence" value="ECO:0007669"/>
    <property type="project" value="EnsemblMetazoa"/>
</dbReference>
<sequence>MRSLVFGLLFIVLCVGLTHAETTEEDLLVSPRYCLKEITKSDERIRSHGYPAETHEVTTEDGYVLTLFRIPYSPKLKNQNAERQPVFLQHGLFSNSDCFLCSGPDNSLAYLLADAGYDVWLGNARGNIYSRANTLISLNSYKFWHFDWHEIGTIDLPAMIDYILDLTGYKQLHYAGHSQGTTVYLVMLTERPEYNAKIKSGHLLAPCAFFEHGKSFIFNLLGPLVGTPGGVWNQLLVDSELIPHNDLVNRVVDNSCNAASSICKNGFMLFANGGYENANVSSMQVLIETHPAGSSSNQGIHFLQLWASHEFRQYDWGTKKNNELYGQDLPPDYDLSKITAPTHSYSSNNDALCGPKDVDTLVSKFTHLVEDHRVPLQSFNHLDFIIARNMKELVNDLIVERVQSYD</sequence>
<dbReference type="GO" id="GO:0070328">
    <property type="term" value="P:triglyceride homeostasis"/>
    <property type="evidence" value="ECO:0007669"/>
    <property type="project" value="EnsemblMetazoa"/>
</dbReference>
<feature type="domain" description="Partial AB-hydrolase lipase" evidence="10">
    <location>
        <begin position="43"/>
        <end position="103"/>
    </location>
</feature>
<protein>
    <recommendedName>
        <fullName evidence="7">Lipase</fullName>
    </recommendedName>
</protein>
<dbReference type="Pfam" id="PF04083">
    <property type="entry name" value="Abhydro_lipase"/>
    <property type="match status" value="1"/>
</dbReference>
<dbReference type="GO" id="GO:0004771">
    <property type="term" value="F:sterol ester esterase activity"/>
    <property type="evidence" value="ECO:0007669"/>
    <property type="project" value="EnsemblMetazoa"/>
</dbReference>
<accession>B4N6M1</accession>
<dbReference type="Proteomes" id="UP000007798">
    <property type="component" value="Unassembled WGS sequence"/>
</dbReference>
<dbReference type="OrthoDB" id="9974421at2759"/>
<reference evidence="11 12" key="1">
    <citation type="journal article" date="2007" name="Nature">
        <title>Evolution of genes and genomes on the Drosophila phylogeny.</title>
        <authorList>
            <consortium name="Drosophila 12 Genomes Consortium"/>
            <person name="Clark A.G."/>
            <person name="Eisen M.B."/>
            <person name="Smith D.R."/>
            <person name="Bergman C.M."/>
            <person name="Oliver B."/>
            <person name="Markow T.A."/>
            <person name="Kaufman T.C."/>
            <person name="Kellis M."/>
            <person name="Gelbart W."/>
            <person name="Iyer V.N."/>
            <person name="Pollard D.A."/>
            <person name="Sackton T.B."/>
            <person name="Larracuente A.M."/>
            <person name="Singh N.D."/>
            <person name="Abad J.P."/>
            <person name="Abt D.N."/>
            <person name="Adryan B."/>
            <person name="Aguade M."/>
            <person name="Akashi H."/>
            <person name="Anderson W.W."/>
            <person name="Aquadro C.F."/>
            <person name="Ardell D.H."/>
            <person name="Arguello R."/>
            <person name="Artieri C.G."/>
            <person name="Barbash D.A."/>
            <person name="Barker D."/>
            <person name="Barsanti P."/>
            <person name="Batterham P."/>
            <person name="Batzoglou S."/>
            <person name="Begun D."/>
            <person name="Bhutkar A."/>
            <person name="Blanco E."/>
            <person name="Bosak S.A."/>
            <person name="Bradley R.K."/>
            <person name="Brand A.D."/>
            <person name="Brent M.R."/>
            <person name="Brooks A.N."/>
            <person name="Brown R.H."/>
            <person name="Butlin R.K."/>
            <person name="Caggese C."/>
            <person name="Calvi B.R."/>
            <person name="Bernardo de Carvalho A."/>
            <person name="Caspi A."/>
            <person name="Castrezana S."/>
            <person name="Celniker S.E."/>
            <person name="Chang J.L."/>
            <person name="Chapple C."/>
            <person name="Chatterji S."/>
            <person name="Chinwalla A."/>
            <person name="Civetta A."/>
            <person name="Clifton S.W."/>
            <person name="Comeron J.M."/>
            <person name="Costello J.C."/>
            <person name="Coyne J.A."/>
            <person name="Daub J."/>
            <person name="David R.G."/>
            <person name="Delcher A.L."/>
            <person name="Delehaunty K."/>
            <person name="Do C.B."/>
            <person name="Ebling H."/>
            <person name="Edwards K."/>
            <person name="Eickbush T."/>
            <person name="Evans J.D."/>
            <person name="Filipski A."/>
            <person name="Findeiss S."/>
            <person name="Freyhult E."/>
            <person name="Fulton L."/>
            <person name="Fulton R."/>
            <person name="Garcia A.C."/>
            <person name="Gardiner A."/>
            <person name="Garfield D.A."/>
            <person name="Garvin B.E."/>
            <person name="Gibson G."/>
            <person name="Gilbert D."/>
            <person name="Gnerre S."/>
            <person name="Godfrey J."/>
            <person name="Good R."/>
            <person name="Gotea V."/>
            <person name="Gravely B."/>
            <person name="Greenberg A.J."/>
            <person name="Griffiths-Jones S."/>
            <person name="Gross S."/>
            <person name="Guigo R."/>
            <person name="Gustafson E.A."/>
            <person name="Haerty W."/>
            <person name="Hahn M.W."/>
            <person name="Halligan D.L."/>
            <person name="Halpern A.L."/>
            <person name="Halter G.M."/>
            <person name="Han M.V."/>
            <person name="Heger A."/>
            <person name="Hillier L."/>
            <person name="Hinrichs A.S."/>
            <person name="Holmes I."/>
            <person name="Hoskins R.A."/>
            <person name="Hubisz M.J."/>
            <person name="Hultmark D."/>
            <person name="Huntley M.A."/>
            <person name="Jaffe D.B."/>
            <person name="Jagadeeshan S."/>
            <person name="Jeck W.R."/>
            <person name="Johnson J."/>
            <person name="Jones C.D."/>
            <person name="Jordan W.C."/>
            <person name="Karpen G.H."/>
            <person name="Kataoka E."/>
            <person name="Keightley P.D."/>
            <person name="Kheradpour P."/>
            <person name="Kirkness E.F."/>
            <person name="Koerich L.B."/>
            <person name="Kristiansen K."/>
            <person name="Kudrna D."/>
            <person name="Kulathinal R.J."/>
            <person name="Kumar S."/>
            <person name="Kwok R."/>
            <person name="Lander E."/>
            <person name="Langley C.H."/>
            <person name="Lapoint R."/>
            <person name="Lazzaro B.P."/>
            <person name="Lee S.J."/>
            <person name="Levesque L."/>
            <person name="Li R."/>
            <person name="Lin C.F."/>
            <person name="Lin M.F."/>
            <person name="Lindblad-Toh K."/>
            <person name="Llopart A."/>
            <person name="Long M."/>
            <person name="Low L."/>
            <person name="Lozovsky E."/>
            <person name="Lu J."/>
            <person name="Luo M."/>
            <person name="Machado C.A."/>
            <person name="Makalowski W."/>
            <person name="Marzo M."/>
            <person name="Matsuda M."/>
            <person name="Matzkin L."/>
            <person name="McAllister B."/>
            <person name="McBride C.S."/>
            <person name="McKernan B."/>
            <person name="McKernan K."/>
            <person name="Mendez-Lago M."/>
            <person name="Minx P."/>
            <person name="Mollenhauer M.U."/>
            <person name="Montooth K."/>
            <person name="Mount S.M."/>
            <person name="Mu X."/>
            <person name="Myers E."/>
            <person name="Negre B."/>
            <person name="Newfeld S."/>
            <person name="Nielsen R."/>
            <person name="Noor M.A."/>
            <person name="O'Grady P."/>
            <person name="Pachter L."/>
            <person name="Papaceit M."/>
            <person name="Parisi M.J."/>
            <person name="Parisi M."/>
            <person name="Parts L."/>
            <person name="Pedersen J.S."/>
            <person name="Pesole G."/>
            <person name="Phillippy A.M."/>
            <person name="Ponting C.P."/>
            <person name="Pop M."/>
            <person name="Porcelli D."/>
            <person name="Powell J.R."/>
            <person name="Prohaska S."/>
            <person name="Pruitt K."/>
            <person name="Puig M."/>
            <person name="Quesneville H."/>
            <person name="Ram K.R."/>
            <person name="Rand D."/>
            <person name="Rasmussen M.D."/>
            <person name="Reed L.K."/>
            <person name="Reenan R."/>
            <person name="Reily A."/>
            <person name="Remington K.A."/>
            <person name="Rieger T.T."/>
            <person name="Ritchie M.G."/>
            <person name="Robin C."/>
            <person name="Rogers Y.H."/>
            <person name="Rohde C."/>
            <person name="Rozas J."/>
            <person name="Rubenfield M.J."/>
            <person name="Ruiz A."/>
            <person name="Russo S."/>
            <person name="Salzberg S.L."/>
            <person name="Sanchez-Gracia A."/>
            <person name="Saranga D.J."/>
            <person name="Sato H."/>
            <person name="Schaeffer S.W."/>
            <person name="Schatz M.C."/>
            <person name="Schlenke T."/>
            <person name="Schwartz R."/>
            <person name="Segarra C."/>
            <person name="Singh R.S."/>
            <person name="Sirot L."/>
            <person name="Sirota M."/>
            <person name="Sisneros N.B."/>
            <person name="Smith C.D."/>
            <person name="Smith T.F."/>
            <person name="Spieth J."/>
            <person name="Stage D.E."/>
            <person name="Stark A."/>
            <person name="Stephan W."/>
            <person name="Strausberg R.L."/>
            <person name="Strempel S."/>
            <person name="Sturgill D."/>
            <person name="Sutton G."/>
            <person name="Sutton G.G."/>
            <person name="Tao W."/>
            <person name="Teichmann S."/>
            <person name="Tobari Y.N."/>
            <person name="Tomimura Y."/>
            <person name="Tsolas J.M."/>
            <person name="Valente V.L."/>
            <person name="Venter E."/>
            <person name="Venter J.C."/>
            <person name="Vicario S."/>
            <person name="Vieira F.G."/>
            <person name="Vilella A.J."/>
            <person name="Villasante A."/>
            <person name="Walenz B."/>
            <person name="Wang J."/>
            <person name="Wasserman M."/>
            <person name="Watts T."/>
            <person name="Wilson D."/>
            <person name="Wilson R.K."/>
            <person name="Wing R.A."/>
            <person name="Wolfner M.F."/>
            <person name="Wong A."/>
            <person name="Wong G.K."/>
            <person name="Wu C.I."/>
            <person name="Wu G."/>
            <person name="Yamamoto D."/>
            <person name="Yang H.P."/>
            <person name="Yang S.P."/>
            <person name="Yorke J.A."/>
            <person name="Yoshida K."/>
            <person name="Zdobnov E."/>
            <person name="Zhang P."/>
            <person name="Zhang Y."/>
            <person name="Zimin A.V."/>
            <person name="Baldwin J."/>
            <person name="Abdouelleil A."/>
            <person name="Abdulkadir J."/>
            <person name="Abebe A."/>
            <person name="Abera B."/>
            <person name="Abreu J."/>
            <person name="Acer S.C."/>
            <person name="Aftuck L."/>
            <person name="Alexander A."/>
            <person name="An P."/>
            <person name="Anderson E."/>
            <person name="Anderson S."/>
            <person name="Arachi H."/>
            <person name="Azer M."/>
            <person name="Bachantsang P."/>
            <person name="Barry A."/>
            <person name="Bayul T."/>
            <person name="Berlin A."/>
            <person name="Bessette D."/>
            <person name="Bloom T."/>
            <person name="Blye J."/>
            <person name="Boguslavskiy L."/>
            <person name="Bonnet C."/>
            <person name="Boukhgalter B."/>
            <person name="Bourzgui I."/>
            <person name="Brown A."/>
            <person name="Cahill P."/>
            <person name="Channer S."/>
            <person name="Cheshatsang Y."/>
            <person name="Chuda L."/>
            <person name="Citroen M."/>
            <person name="Collymore A."/>
            <person name="Cooke P."/>
            <person name="Costello M."/>
            <person name="D'Aco K."/>
            <person name="Daza R."/>
            <person name="De Haan G."/>
            <person name="DeGray S."/>
            <person name="DeMaso C."/>
            <person name="Dhargay N."/>
            <person name="Dooley K."/>
            <person name="Dooley E."/>
            <person name="Doricent M."/>
            <person name="Dorje P."/>
            <person name="Dorjee K."/>
            <person name="Dupes A."/>
            <person name="Elong R."/>
            <person name="Falk J."/>
            <person name="Farina A."/>
            <person name="Faro S."/>
            <person name="Ferguson D."/>
            <person name="Fisher S."/>
            <person name="Foley C.D."/>
            <person name="Franke A."/>
            <person name="Friedrich D."/>
            <person name="Gadbois L."/>
            <person name="Gearin G."/>
            <person name="Gearin C.R."/>
            <person name="Giannoukos G."/>
            <person name="Goode T."/>
            <person name="Graham J."/>
            <person name="Grandbois E."/>
            <person name="Grewal S."/>
            <person name="Gyaltsen K."/>
            <person name="Hafez N."/>
            <person name="Hagos B."/>
            <person name="Hall J."/>
            <person name="Henson C."/>
            <person name="Hollinger A."/>
            <person name="Honan T."/>
            <person name="Huard M.D."/>
            <person name="Hughes L."/>
            <person name="Hurhula B."/>
            <person name="Husby M.E."/>
            <person name="Kamat A."/>
            <person name="Kanga B."/>
            <person name="Kashin S."/>
            <person name="Khazanovich D."/>
            <person name="Kisner P."/>
            <person name="Lance K."/>
            <person name="Lara M."/>
            <person name="Lee W."/>
            <person name="Lennon N."/>
            <person name="Letendre F."/>
            <person name="LeVine R."/>
            <person name="Lipovsky A."/>
            <person name="Liu X."/>
            <person name="Liu J."/>
            <person name="Liu S."/>
            <person name="Lokyitsang T."/>
            <person name="Lokyitsang Y."/>
            <person name="Lubonja R."/>
            <person name="Lui A."/>
            <person name="MacDonald P."/>
            <person name="Magnisalis V."/>
            <person name="Maru K."/>
            <person name="Matthews C."/>
            <person name="McCusker W."/>
            <person name="McDonough S."/>
            <person name="Mehta T."/>
            <person name="Meldrim J."/>
            <person name="Meneus L."/>
            <person name="Mihai O."/>
            <person name="Mihalev A."/>
            <person name="Mihova T."/>
            <person name="Mittelman R."/>
            <person name="Mlenga V."/>
            <person name="Montmayeur A."/>
            <person name="Mulrain L."/>
            <person name="Navidi A."/>
            <person name="Naylor J."/>
            <person name="Negash T."/>
            <person name="Nguyen T."/>
            <person name="Nguyen N."/>
            <person name="Nicol R."/>
            <person name="Norbu C."/>
            <person name="Norbu N."/>
            <person name="Novod N."/>
            <person name="O'Neill B."/>
            <person name="Osman S."/>
            <person name="Markiewicz E."/>
            <person name="Oyono O.L."/>
            <person name="Patti C."/>
            <person name="Phunkhang P."/>
            <person name="Pierre F."/>
            <person name="Priest M."/>
            <person name="Raghuraman S."/>
            <person name="Rege F."/>
            <person name="Reyes R."/>
            <person name="Rise C."/>
            <person name="Rogov P."/>
            <person name="Ross K."/>
            <person name="Ryan E."/>
            <person name="Settipalli S."/>
            <person name="Shea T."/>
            <person name="Sherpa N."/>
            <person name="Shi L."/>
            <person name="Shih D."/>
            <person name="Sparrow T."/>
            <person name="Spaulding J."/>
            <person name="Stalker J."/>
            <person name="Stange-Thomann N."/>
            <person name="Stavropoulos S."/>
            <person name="Stone C."/>
            <person name="Strader C."/>
            <person name="Tesfaye S."/>
            <person name="Thomson T."/>
            <person name="Thoulutsang Y."/>
            <person name="Thoulutsang D."/>
            <person name="Topham K."/>
            <person name="Topping I."/>
            <person name="Tsamla T."/>
            <person name="Vassiliev H."/>
            <person name="Vo A."/>
            <person name="Wangchuk T."/>
            <person name="Wangdi T."/>
            <person name="Weiand M."/>
            <person name="Wilkinson J."/>
            <person name="Wilson A."/>
            <person name="Yadav S."/>
            <person name="Young G."/>
            <person name="Yu Q."/>
            <person name="Zembek L."/>
            <person name="Zhong D."/>
            <person name="Zimmer A."/>
            <person name="Zwirko Z."/>
            <person name="Jaffe D.B."/>
            <person name="Alvarez P."/>
            <person name="Brockman W."/>
            <person name="Butler J."/>
            <person name="Chin C."/>
            <person name="Gnerre S."/>
            <person name="Grabherr M."/>
            <person name="Kleber M."/>
            <person name="Mauceli E."/>
            <person name="MacCallum I."/>
        </authorList>
    </citation>
    <scope>NUCLEOTIDE SEQUENCE [LARGE SCALE GENOMIC DNA]</scope>
    <source>
        <strain evidence="12">Tucson 14030-0811.24</strain>
    </source>
</reference>
<name>B4N6M1_DROWI</name>
<dbReference type="InParanoid" id="B4N6M1"/>
<feature type="active site" description="Charge relay system" evidence="8">
    <location>
        <position position="381"/>
    </location>
</feature>
<feature type="signal peptide" evidence="9">
    <location>
        <begin position="1"/>
        <end position="20"/>
    </location>
</feature>
<evidence type="ECO:0000256" key="1">
    <source>
        <dbReference type="ARBA" id="ARBA00010701"/>
    </source>
</evidence>
<dbReference type="SUPFAM" id="SSF53474">
    <property type="entry name" value="alpha/beta-Hydrolases"/>
    <property type="match status" value="1"/>
</dbReference>
<dbReference type="GO" id="GO:0016042">
    <property type="term" value="P:lipid catabolic process"/>
    <property type="evidence" value="ECO:0007669"/>
    <property type="project" value="UniProtKB-KW"/>
</dbReference>
<gene>
    <name evidence="11" type="primary">Dwil\GK12291</name>
    <name evidence="11" type="ORF">Dwil_GK12291</name>
</gene>
<evidence type="ECO:0000256" key="6">
    <source>
        <dbReference type="ARBA" id="ARBA00023180"/>
    </source>
</evidence>
<evidence type="ECO:0000256" key="4">
    <source>
        <dbReference type="ARBA" id="ARBA00022963"/>
    </source>
</evidence>
<dbReference type="SMR" id="B4N6M1"/>
<feature type="active site" description="Nucleophile" evidence="8">
    <location>
        <position position="178"/>
    </location>
</feature>
<dbReference type="ESTHER" id="drowi-b4n6m1">
    <property type="family name" value="Acidic_Lipase"/>
</dbReference>
<keyword evidence="3 7" id="KW-0378">Hydrolase</keyword>
<dbReference type="PIRSF" id="PIRSF000862">
    <property type="entry name" value="Steryl_ester_lip"/>
    <property type="match status" value="1"/>
</dbReference>
<evidence type="ECO:0000256" key="3">
    <source>
        <dbReference type="ARBA" id="ARBA00022801"/>
    </source>
</evidence>
<evidence type="ECO:0000259" key="10">
    <source>
        <dbReference type="Pfam" id="PF04083"/>
    </source>
</evidence>
<dbReference type="FunCoup" id="B4N6M1">
    <property type="interactions" value="9"/>
</dbReference>
<keyword evidence="5" id="KW-0443">Lipid metabolism</keyword>
<evidence type="ECO:0000256" key="7">
    <source>
        <dbReference type="PIRNR" id="PIRNR000862"/>
    </source>
</evidence>
<dbReference type="HOGENOM" id="CLU_010974_0_3_1"/>
<dbReference type="PANTHER" id="PTHR11005">
    <property type="entry name" value="LYSOSOMAL ACID LIPASE-RELATED"/>
    <property type="match status" value="1"/>
</dbReference>
<organism evidence="11 12">
    <name type="scientific">Drosophila willistoni</name>
    <name type="common">Fruit fly</name>
    <dbReference type="NCBI Taxonomy" id="7260"/>
    <lineage>
        <taxon>Eukaryota</taxon>
        <taxon>Metazoa</taxon>
        <taxon>Ecdysozoa</taxon>
        <taxon>Arthropoda</taxon>
        <taxon>Hexapoda</taxon>
        <taxon>Insecta</taxon>
        <taxon>Pterygota</taxon>
        <taxon>Neoptera</taxon>
        <taxon>Endopterygota</taxon>
        <taxon>Diptera</taxon>
        <taxon>Brachycera</taxon>
        <taxon>Muscomorpha</taxon>
        <taxon>Ephydroidea</taxon>
        <taxon>Drosophilidae</taxon>
        <taxon>Drosophila</taxon>
        <taxon>Sophophora</taxon>
    </lineage>
</organism>
<dbReference type="GO" id="GO:0031410">
    <property type="term" value="C:cytoplasmic vesicle"/>
    <property type="evidence" value="ECO:0007669"/>
    <property type="project" value="EnsemblMetazoa"/>
</dbReference>
<evidence type="ECO:0000313" key="12">
    <source>
        <dbReference type="Proteomes" id="UP000007798"/>
    </source>
</evidence>
<proteinExistence type="inferred from homology"/>
<evidence type="ECO:0000256" key="2">
    <source>
        <dbReference type="ARBA" id="ARBA00022729"/>
    </source>
</evidence>
<dbReference type="AlphaFoldDB" id="B4N6M1"/>
<dbReference type="InterPro" id="IPR025483">
    <property type="entry name" value="Lipase_euk"/>
</dbReference>
<dbReference type="Gene3D" id="3.40.50.1820">
    <property type="entry name" value="alpha/beta hydrolase"/>
    <property type="match status" value="1"/>
</dbReference>
<dbReference type="InterPro" id="IPR029058">
    <property type="entry name" value="AB_hydrolase_fold"/>
</dbReference>
<evidence type="ECO:0000256" key="9">
    <source>
        <dbReference type="SAM" id="SignalP"/>
    </source>
</evidence>
<dbReference type="PhylomeDB" id="B4N6M1"/>
<dbReference type="eggNOG" id="KOG2624">
    <property type="taxonomic scope" value="Eukaryota"/>
</dbReference>
<evidence type="ECO:0000256" key="8">
    <source>
        <dbReference type="PIRSR" id="PIRSR000862-1"/>
    </source>
</evidence>
<dbReference type="InterPro" id="IPR006693">
    <property type="entry name" value="AB_hydrolase_lipase"/>
</dbReference>
<evidence type="ECO:0000313" key="11">
    <source>
        <dbReference type="EMBL" id="EDW80010.1"/>
    </source>
</evidence>
<keyword evidence="12" id="KW-1185">Reference proteome</keyword>
<keyword evidence="6" id="KW-0325">Glycoprotein</keyword>
<dbReference type="STRING" id="7260.B4N6M1"/>
<evidence type="ECO:0000256" key="5">
    <source>
        <dbReference type="ARBA" id="ARBA00023098"/>
    </source>
</evidence>
<dbReference type="KEGG" id="dwi:6646367"/>